<dbReference type="EMBL" id="FUYP01000003">
    <property type="protein sequence ID" value="SKB32860.1"/>
    <property type="molecule type" value="Genomic_DNA"/>
</dbReference>
<organism evidence="2 3">
    <name type="scientific">Sphingopyxis flava</name>
    <dbReference type="NCBI Taxonomy" id="1507287"/>
    <lineage>
        <taxon>Bacteria</taxon>
        <taxon>Pseudomonadati</taxon>
        <taxon>Pseudomonadota</taxon>
        <taxon>Alphaproteobacteria</taxon>
        <taxon>Sphingomonadales</taxon>
        <taxon>Sphingomonadaceae</taxon>
        <taxon>Sphingopyxis</taxon>
    </lineage>
</organism>
<evidence type="ECO:0000313" key="2">
    <source>
        <dbReference type="EMBL" id="SKB32860.1"/>
    </source>
</evidence>
<feature type="coiled-coil region" evidence="1">
    <location>
        <begin position="28"/>
        <end position="55"/>
    </location>
</feature>
<keyword evidence="3" id="KW-1185">Reference proteome</keyword>
<reference evidence="3" key="1">
    <citation type="submission" date="2017-02" db="EMBL/GenBank/DDBJ databases">
        <authorList>
            <person name="Varghese N."/>
            <person name="Submissions S."/>
        </authorList>
    </citation>
    <scope>NUCLEOTIDE SEQUENCE [LARGE SCALE GENOMIC DNA]</scope>
    <source>
        <strain evidence="3">R11H</strain>
    </source>
</reference>
<dbReference type="AlphaFoldDB" id="A0A1T5AD57"/>
<sequence length="133" mass="15401">MAKRFGRNQRRKMRADIAAVEEARVAAHRTAEEALNALRAARRRFEEDIAAARRARDTIRITVDALLDDREDHAHILASFEMARKAPLHAAYATSERSIRSFSERERQAFIQHVGTMIAEQALEQIVRHWRSR</sequence>
<evidence type="ECO:0000313" key="3">
    <source>
        <dbReference type="Proteomes" id="UP000190044"/>
    </source>
</evidence>
<gene>
    <name evidence="2" type="ORF">SAMN06295937_1003119</name>
</gene>
<name>A0A1T5AD57_9SPHN</name>
<protein>
    <submittedName>
        <fullName evidence="2">Uncharacterized protein</fullName>
    </submittedName>
</protein>
<accession>A0A1T5AD57</accession>
<keyword evidence="1" id="KW-0175">Coiled coil</keyword>
<proteinExistence type="predicted"/>
<dbReference type="Proteomes" id="UP000190044">
    <property type="component" value="Unassembled WGS sequence"/>
</dbReference>
<evidence type="ECO:0000256" key="1">
    <source>
        <dbReference type="SAM" id="Coils"/>
    </source>
</evidence>
<dbReference type="RefSeq" id="WP_079637307.1">
    <property type="nucleotide sequence ID" value="NZ_FUYP01000003.1"/>
</dbReference>